<dbReference type="EC" id="1.5.1.20" evidence="7"/>
<comment type="similarity">
    <text evidence="3">Belongs to the methylenetetrahydrofolate reductase family.</text>
</comment>
<dbReference type="GO" id="GO:0035999">
    <property type="term" value="P:tetrahydrofolate interconversion"/>
    <property type="evidence" value="ECO:0007669"/>
    <property type="project" value="UniProtKB-UniPathway"/>
</dbReference>
<dbReference type="GO" id="GO:0071949">
    <property type="term" value="F:FAD binding"/>
    <property type="evidence" value="ECO:0007669"/>
    <property type="project" value="TreeGrafter"/>
</dbReference>
<evidence type="ECO:0000256" key="2">
    <source>
        <dbReference type="ARBA" id="ARBA00004777"/>
    </source>
</evidence>
<evidence type="ECO:0000256" key="6">
    <source>
        <dbReference type="ARBA" id="ARBA00023002"/>
    </source>
</evidence>
<gene>
    <name evidence="7" type="ORF">FisN_8Lh186</name>
</gene>
<dbReference type="GO" id="GO:0009086">
    <property type="term" value="P:methionine biosynthetic process"/>
    <property type="evidence" value="ECO:0007669"/>
    <property type="project" value="TreeGrafter"/>
</dbReference>
<comment type="caution">
    <text evidence="7">The sequence shown here is derived from an EMBL/GenBank/DDBJ whole genome shotgun (WGS) entry which is preliminary data.</text>
</comment>
<dbReference type="SUPFAM" id="SSF51730">
    <property type="entry name" value="FAD-linked oxidoreductase"/>
    <property type="match status" value="1"/>
</dbReference>
<dbReference type="InParanoid" id="A0A1Z5JDX3"/>
<evidence type="ECO:0000256" key="5">
    <source>
        <dbReference type="ARBA" id="ARBA00022827"/>
    </source>
</evidence>
<keyword evidence="8" id="KW-1185">Reference proteome</keyword>
<dbReference type="InterPro" id="IPR004621">
    <property type="entry name" value="Fadh2_euk"/>
</dbReference>
<evidence type="ECO:0000256" key="4">
    <source>
        <dbReference type="ARBA" id="ARBA00022630"/>
    </source>
</evidence>
<sequence>MTKIIDILTNHDGDKPLISLEYFPPRSDVGVQNLHSRMDRMKNVLSPAFTDMTWGAGGSTAELSLDLALHAQNTGHLANLHMTCTNLGENVDPKEAIYKALQKAKDGGIRNIVALRGDPPAGETEWKAAEGGFNCALDLVKFIREKFGDDFGISVAGYPEGHPNAITEIADPSTLTPEELARSSHFDGKTYCCLEADYKKEMDYLKQKVDAGADFIITQMFFDVTIFTTFVADCRKWGIQCPIVPGIMCINAYAGFRKMTQFCKTRVPQSLDEKMEAIKDDAEAVKEFGVTFGAEMCQGLIDSKTTPVLHFYTLNLEKVVYGILDKMGVTQNALAAADEADAHSQIAKGSAWARVGDKVSTQYGEGVVVEQIASTGVAKIELNKWIMAGGQKPVAYLQKGQYTKIF</sequence>
<dbReference type="EMBL" id="BDSP01000048">
    <property type="protein sequence ID" value="GAX12082.1"/>
    <property type="molecule type" value="Genomic_DNA"/>
</dbReference>
<dbReference type="GO" id="GO:0005829">
    <property type="term" value="C:cytosol"/>
    <property type="evidence" value="ECO:0007669"/>
    <property type="project" value="TreeGrafter"/>
</dbReference>
<dbReference type="InterPro" id="IPR003171">
    <property type="entry name" value="Mehydrof_redctse-like"/>
</dbReference>
<dbReference type="AlphaFoldDB" id="A0A1Z5JDX3"/>
<proteinExistence type="inferred from homology"/>
<keyword evidence="6 7" id="KW-0560">Oxidoreductase</keyword>
<evidence type="ECO:0000313" key="7">
    <source>
        <dbReference type="EMBL" id="GAX12082.1"/>
    </source>
</evidence>
<protein>
    <submittedName>
        <fullName evidence="7">Methylenetetrahydrofolate reductase (NADPH)</fullName>
        <ecNumber evidence="7">1.5.1.20</ecNumber>
    </submittedName>
</protein>
<comment type="cofactor">
    <cofactor evidence="1">
        <name>FAD</name>
        <dbReference type="ChEBI" id="CHEBI:57692"/>
    </cofactor>
</comment>
<keyword evidence="4" id="KW-0285">Flavoprotein</keyword>
<dbReference type="PANTHER" id="PTHR45754:SF3">
    <property type="entry name" value="METHYLENETETRAHYDROFOLATE REDUCTASE (NADPH)"/>
    <property type="match status" value="1"/>
</dbReference>
<dbReference type="CDD" id="cd00537">
    <property type="entry name" value="MTHFR"/>
    <property type="match status" value="1"/>
</dbReference>
<evidence type="ECO:0000256" key="3">
    <source>
        <dbReference type="ARBA" id="ARBA00006743"/>
    </source>
</evidence>
<dbReference type="UniPathway" id="UPA00193"/>
<dbReference type="GO" id="GO:0004489">
    <property type="term" value="F:methylenetetrahydrofolate reductase [NAD(P)H] activity"/>
    <property type="evidence" value="ECO:0007669"/>
    <property type="project" value="UniProtKB-EC"/>
</dbReference>
<reference evidence="7 8" key="1">
    <citation type="journal article" date="2015" name="Plant Cell">
        <title>Oil accumulation by the oleaginous diatom Fistulifera solaris as revealed by the genome and transcriptome.</title>
        <authorList>
            <person name="Tanaka T."/>
            <person name="Maeda Y."/>
            <person name="Veluchamy A."/>
            <person name="Tanaka M."/>
            <person name="Abida H."/>
            <person name="Marechal E."/>
            <person name="Bowler C."/>
            <person name="Muto M."/>
            <person name="Sunaga Y."/>
            <person name="Tanaka M."/>
            <person name="Yoshino T."/>
            <person name="Taniguchi T."/>
            <person name="Fukuda Y."/>
            <person name="Nemoto M."/>
            <person name="Matsumoto M."/>
            <person name="Wong P.S."/>
            <person name="Aburatani S."/>
            <person name="Fujibuchi W."/>
        </authorList>
    </citation>
    <scope>NUCLEOTIDE SEQUENCE [LARGE SCALE GENOMIC DNA]</scope>
    <source>
        <strain evidence="7 8">JPCC DA0580</strain>
    </source>
</reference>
<dbReference type="InterPro" id="IPR029041">
    <property type="entry name" value="FAD-linked_oxidoreductase-like"/>
</dbReference>
<dbReference type="PANTHER" id="PTHR45754">
    <property type="entry name" value="METHYLENETETRAHYDROFOLATE REDUCTASE"/>
    <property type="match status" value="1"/>
</dbReference>
<dbReference type="OrthoDB" id="16284at2759"/>
<evidence type="ECO:0000256" key="1">
    <source>
        <dbReference type="ARBA" id="ARBA00001974"/>
    </source>
</evidence>
<comment type="pathway">
    <text evidence="2">One-carbon metabolism; tetrahydrofolate interconversion.</text>
</comment>
<accession>A0A1Z5JDX3</accession>
<dbReference type="Gene3D" id="3.20.20.220">
    <property type="match status" value="1"/>
</dbReference>
<evidence type="ECO:0000313" key="8">
    <source>
        <dbReference type="Proteomes" id="UP000198406"/>
    </source>
</evidence>
<organism evidence="7 8">
    <name type="scientific">Fistulifera solaris</name>
    <name type="common">Oleaginous diatom</name>
    <dbReference type="NCBI Taxonomy" id="1519565"/>
    <lineage>
        <taxon>Eukaryota</taxon>
        <taxon>Sar</taxon>
        <taxon>Stramenopiles</taxon>
        <taxon>Ochrophyta</taxon>
        <taxon>Bacillariophyta</taxon>
        <taxon>Bacillariophyceae</taxon>
        <taxon>Bacillariophycidae</taxon>
        <taxon>Naviculales</taxon>
        <taxon>Naviculaceae</taxon>
        <taxon>Fistulifera</taxon>
    </lineage>
</organism>
<dbReference type="Proteomes" id="UP000198406">
    <property type="component" value="Unassembled WGS sequence"/>
</dbReference>
<name>A0A1Z5JDX3_FISSO</name>
<dbReference type="NCBIfam" id="TIGR00677">
    <property type="entry name" value="fadh2_euk"/>
    <property type="match status" value="1"/>
</dbReference>
<dbReference type="Pfam" id="PF02219">
    <property type="entry name" value="MTHFR"/>
    <property type="match status" value="1"/>
</dbReference>
<keyword evidence="5" id="KW-0274">FAD</keyword>